<dbReference type="Pfam" id="PF16344">
    <property type="entry name" value="FecR_C"/>
    <property type="match status" value="1"/>
</dbReference>
<feature type="transmembrane region" description="Helical" evidence="1">
    <location>
        <begin position="50"/>
        <end position="70"/>
    </location>
</feature>
<evidence type="ECO:0000313" key="5">
    <source>
        <dbReference type="Proteomes" id="UP001257659"/>
    </source>
</evidence>
<sequence length="283" mass="33275">MDESEKEIEKKLKKIWKEKPEQQLEEKALSSWENFSADTFNKKNKTIKPWHYAAAAVLLIFICLSSFLVFNTPINSQSTIADNFNIIENPSSQIKRLYLPDSSLVELEPHSKLKFTHDFRKNRKVHLTGEAYFKVQKNENYPFQVFCKKTTTTVLGTEFTVKEDTNHTISIKLYEGKVQMNVKDSLHNWILSPGEKFIYNKNKLAVEVFKNFKDFNNQPLSSVINYIQENYHYKLTVPKKLLQKKITLRIREKEELSNITNILAEIYNLKPHIDEDLREIVLN</sequence>
<keyword evidence="5" id="KW-1185">Reference proteome</keyword>
<name>A0ABU1K8I4_9FLAO</name>
<organism evidence="4 5">
    <name type="scientific">Mesonia maritima</name>
    <dbReference type="NCBI Taxonomy" id="1793873"/>
    <lineage>
        <taxon>Bacteria</taxon>
        <taxon>Pseudomonadati</taxon>
        <taxon>Bacteroidota</taxon>
        <taxon>Flavobacteriia</taxon>
        <taxon>Flavobacteriales</taxon>
        <taxon>Flavobacteriaceae</taxon>
        <taxon>Mesonia</taxon>
    </lineage>
</organism>
<keyword evidence="1" id="KW-0472">Membrane</keyword>
<feature type="domain" description="Protein FecR C-terminal" evidence="3">
    <location>
        <begin position="215"/>
        <end position="275"/>
    </location>
</feature>
<dbReference type="PIRSF" id="PIRSF018266">
    <property type="entry name" value="FecR"/>
    <property type="match status" value="1"/>
</dbReference>
<dbReference type="Pfam" id="PF04773">
    <property type="entry name" value="FecR"/>
    <property type="match status" value="1"/>
</dbReference>
<protein>
    <submittedName>
        <fullName evidence="4">Ferric-dicitrate binding protein FerR (Iron transport regulator)</fullName>
    </submittedName>
</protein>
<gene>
    <name evidence="4" type="ORF">GGR31_002239</name>
</gene>
<accession>A0ABU1K8I4</accession>
<comment type="caution">
    <text evidence="4">The sequence shown here is derived from an EMBL/GenBank/DDBJ whole genome shotgun (WGS) entry which is preliminary data.</text>
</comment>
<dbReference type="RefSeq" id="WP_309729092.1">
    <property type="nucleotide sequence ID" value="NZ_JAVDQA010000006.1"/>
</dbReference>
<dbReference type="Proteomes" id="UP001257659">
    <property type="component" value="Unassembled WGS sequence"/>
</dbReference>
<dbReference type="Gene3D" id="3.55.50.30">
    <property type="match status" value="1"/>
</dbReference>
<evidence type="ECO:0000259" key="2">
    <source>
        <dbReference type="Pfam" id="PF04773"/>
    </source>
</evidence>
<evidence type="ECO:0000256" key="1">
    <source>
        <dbReference type="SAM" id="Phobius"/>
    </source>
</evidence>
<dbReference type="InterPro" id="IPR012373">
    <property type="entry name" value="Ferrdict_sens_TM"/>
</dbReference>
<evidence type="ECO:0000259" key="3">
    <source>
        <dbReference type="Pfam" id="PF16344"/>
    </source>
</evidence>
<reference evidence="4 5" key="1">
    <citation type="submission" date="2023-07" db="EMBL/GenBank/DDBJ databases">
        <title>Genomic Encyclopedia of Type Strains, Phase IV (KMG-IV): sequencing the most valuable type-strain genomes for metagenomic binning, comparative biology and taxonomic classification.</title>
        <authorList>
            <person name="Goeker M."/>
        </authorList>
    </citation>
    <scope>NUCLEOTIDE SEQUENCE [LARGE SCALE GENOMIC DNA]</scope>
    <source>
        <strain evidence="4 5">DSM 102814</strain>
    </source>
</reference>
<dbReference type="PANTHER" id="PTHR30273">
    <property type="entry name" value="PERIPLASMIC SIGNAL SENSOR AND SIGMA FACTOR ACTIVATOR FECR-RELATED"/>
    <property type="match status" value="1"/>
</dbReference>
<keyword evidence="1" id="KW-0812">Transmembrane</keyword>
<evidence type="ECO:0000313" key="4">
    <source>
        <dbReference type="EMBL" id="MDR6301570.1"/>
    </source>
</evidence>
<feature type="domain" description="FecR protein" evidence="2">
    <location>
        <begin position="91"/>
        <end position="179"/>
    </location>
</feature>
<dbReference type="InterPro" id="IPR006860">
    <property type="entry name" value="FecR"/>
</dbReference>
<proteinExistence type="predicted"/>
<dbReference type="EMBL" id="JAVDQA010000006">
    <property type="protein sequence ID" value="MDR6301570.1"/>
    <property type="molecule type" value="Genomic_DNA"/>
</dbReference>
<dbReference type="PANTHER" id="PTHR30273:SF2">
    <property type="entry name" value="PROTEIN FECR"/>
    <property type="match status" value="1"/>
</dbReference>
<dbReference type="Gene3D" id="2.60.120.1440">
    <property type="match status" value="1"/>
</dbReference>
<keyword evidence="1" id="KW-1133">Transmembrane helix</keyword>
<dbReference type="InterPro" id="IPR032508">
    <property type="entry name" value="FecR_C"/>
</dbReference>